<dbReference type="Pfam" id="PF03372">
    <property type="entry name" value="Exo_endo_phos"/>
    <property type="match status" value="1"/>
</dbReference>
<gene>
    <name evidence="3" type="ORF">Slati_2887400</name>
</gene>
<proteinExistence type="predicted"/>
<name>A0AAW2VFM4_9LAMI</name>
<dbReference type="AlphaFoldDB" id="A0AAW2VFM4"/>
<dbReference type="CDD" id="cd01650">
    <property type="entry name" value="RT_nLTR_like"/>
    <property type="match status" value="1"/>
</dbReference>
<feature type="domain" description="Endonuclease/exonuclease/phosphatase" evidence="2">
    <location>
        <begin position="28"/>
        <end position="135"/>
    </location>
</feature>
<protein>
    <recommendedName>
        <fullName evidence="4">Reverse transcriptase domain-containing protein</fullName>
    </recommendedName>
</protein>
<dbReference type="InterPro" id="IPR036691">
    <property type="entry name" value="Endo/exonu/phosph_ase_sf"/>
</dbReference>
<dbReference type="Gene3D" id="3.60.10.10">
    <property type="entry name" value="Endonuclease/exonuclease/phosphatase"/>
    <property type="match status" value="1"/>
</dbReference>
<dbReference type="Pfam" id="PF00078">
    <property type="entry name" value="RVT_1"/>
    <property type="match status" value="1"/>
</dbReference>
<evidence type="ECO:0008006" key="4">
    <source>
        <dbReference type="Google" id="ProtNLM"/>
    </source>
</evidence>
<organism evidence="3">
    <name type="scientific">Sesamum latifolium</name>
    <dbReference type="NCBI Taxonomy" id="2727402"/>
    <lineage>
        <taxon>Eukaryota</taxon>
        <taxon>Viridiplantae</taxon>
        <taxon>Streptophyta</taxon>
        <taxon>Embryophyta</taxon>
        <taxon>Tracheophyta</taxon>
        <taxon>Spermatophyta</taxon>
        <taxon>Magnoliopsida</taxon>
        <taxon>eudicotyledons</taxon>
        <taxon>Gunneridae</taxon>
        <taxon>Pentapetalae</taxon>
        <taxon>asterids</taxon>
        <taxon>lamiids</taxon>
        <taxon>Lamiales</taxon>
        <taxon>Pedaliaceae</taxon>
        <taxon>Sesamum</taxon>
    </lineage>
</organism>
<dbReference type="SUPFAM" id="SSF56219">
    <property type="entry name" value="DNase I-like"/>
    <property type="match status" value="1"/>
</dbReference>
<reference evidence="3" key="2">
    <citation type="journal article" date="2024" name="Plant">
        <title>Genomic evolution and insights into agronomic trait innovations of Sesamum species.</title>
        <authorList>
            <person name="Miao H."/>
            <person name="Wang L."/>
            <person name="Qu L."/>
            <person name="Liu H."/>
            <person name="Sun Y."/>
            <person name="Le M."/>
            <person name="Wang Q."/>
            <person name="Wei S."/>
            <person name="Zheng Y."/>
            <person name="Lin W."/>
            <person name="Duan Y."/>
            <person name="Cao H."/>
            <person name="Xiong S."/>
            <person name="Wang X."/>
            <person name="Wei L."/>
            <person name="Li C."/>
            <person name="Ma Q."/>
            <person name="Ju M."/>
            <person name="Zhao R."/>
            <person name="Li G."/>
            <person name="Mu C."/>
            <person name="Tian Q."/>
            <person name="Mei H."/>
            <person name="Zhang T."/>
            <person name="Gao T."/>
            <person name="Zhang H."/>
        </authorList>
    </citation>
    <scope>NUCLEOTIDE SEQUENCE</scope>
    <source>
        <strain evidence="3">KEN1</strain>
    </source>
</reference>
<dbReference type="InterPro" id="IPR043502">
    <property type="entry name" value="DNA/RNA_pol_sf"/>
</dbReference>
<dbReference type="EMBL" id="JACGWN010000010">
    <property type="protein sequence ID" value="KAL0427126.1"/>
    <property type="molecule type" value="Genomic_DNA"/>
</dbReference>
<feature type="domain" description="Reverse transcriptase" evidence="1">
    <location>
        <begin position="345"/>
        <end position="449"/>
    </location>
</feature>
<evidence type="ECO:0000313" key="3">
    <source>
        <dbReference type="EMBL" id="KAL0427126.1"/>
    </source>
</evidence>
<dbReference type="InterPro" id="IPR000477">
    <property type="entry name" value="RT_dom"/>
</dbReference>
<evidence type="ECO:0000259" key="1">
    <source>
        <dbReference type="Pfam" id="PF00078"/>
    </source>
</evidence>
<reference evidence="3" key="1">
    <citation type="submission" date="2020-06" db="EMBL/GenBank/DDBJ databases">
        <authorList>
            <person name="Li T."/>
            <person name="Hu X."/>
            <person name="Zhang T."/>
            <person name="Song X."/>
            <person name="Zhang H."/>
            <person name="Dai N."/>
            <person name="Sheng W."/>
            <person name="Hou X."/>
            <person name="Wei L."/>
        </authorList>
    </citation>
    <scope>NUCLEOTIDE SEQUENCE</scope>
    <source>
        <strain evidence="3">KEN1</strain>
        <tissue evidence="3">Leaf</tissue>
    </source>
</reference>
<evidence type="ECO:0000259" key="2">
    <source>
        <dbReference type="Pfam" id="PF03372"/>
    </source>
</evidence>
<comment type="caution">
    <text evidence="3">The sequence shown here is derived from an EMBL/GenBank/DDBJ whole genome shotgun (WGS) entry which is preliminary data.</text>
</comment>
<sequence length="481" mass="54249">MLIIWNPTVIDLQPEDISPQVIHCRKGMWEKLLDVGQPLTLPWLILGDFNCVKSTTEKQLGVVPTWYELKDFNDCCLSLGLTDAPTTGCYYTWYSNSDSNPVWCKLDRVLLNNEWLEAGLQCSAHFNPPGCLSDHSPDHPEFLATVEEGWRLNLHLDSNPGDATVRASLGDLRKKAVFLAEAERHFFYQKAKIHYMKMGDRSTKFFHDLVKRNVAKSSILAITKGDGSTITEAGDIGQEFVAYFTSLLGTEVQTLPVDNDVFEWGPKISSEQASELCKSVTPSEIKQAIFQICDNKAPGPDGFSACFFKRAWNVVGNQVCLVMDFFRSGRLLRQLNHCIIALVPKSEHSPTVADYRPISCCNVIYKAITKIISDRLAPALVQLIDRSQAAFVGGRSITDNIFLAQEMVRQYTRKRISPRFTINVDLRKAFDSVSWTFLSRSSTGMAFPSFHFVDYGMCFHFIIFSGLEWLPSRVLSGQERP</sequence>
<accession>A0AAW2VFM4</accession>
<dbReference type="PANTHER" id="PTHR46890:SF48">
    <property type="entry name" value="RNA-DIRECTED DNA POLYMERASE"/>
    <property type="match status" value="1"/>
</dbReference>
<dbReference type="InterPro" id="IPR052343">
    <property type="entry name" value="Retrotransposon-Effector_Assoc"/>
</dbReference>
<dbReference type="SUPFAM" id="SSF56672">
    <property type="entry name" value="DNA/RNA polymerases"/>
    <property type="match status" value="1"/>
</dbReference>
<dbReference type="PANTHER" id="PTHR46890">
    <property type="entry name" value="NON-LTR RETROLELEMENT REVERSE TRANSCRIPTASE-LIKE PROTEIN-RELATED"/>
    <property type="match status" value="1"/>
</dbReference>
<dbReference type="InterPro" id="IPR005135">
    <property type="entry name" value="Endo/exonuclease/phosphatase"/>
</dbReference>